<evidence type="ECO:0000259" key="6">
    <source>
        <dbReference type="SMART" id="SM00226"/>
    </source>
</evidence>
<feature type="active site" evidence="5">
    <location>
        <position position="54"/>
    </location>
</feature>
<dbReference type="PANTHER" id="PTHR11717">
    <property type="entry name" value="LOW MOLECULAR WEIGHT PROTEIN TYROSINE PHOSPHATASE"/>
    <property type="match status" value="1"/>
</dbReference>
<dbReference type="Proteomes" id="UP000469421">
    <property type="component" value="Unassembled WGS sequence"/>
</dbReference>
<proteinExistence type="inferred from homology"/>
<accession>A0A6N7LUU4</accession>
<keyword evidence="4" id="KW-0904">Protein phosphatase</keyword>
<dbReference type="InterPro" id="IPR017867">
    <property type="entry name" value="Tyr_phospatase_low_mol_wt"/>
</dbReference>
<evidence type="ECO:0000313" key="7">
    <source>
        <dbReference type="EMBL" id="MQX54268.1"/>
    </source>
</evidence>
<keyword evidence="3" id="KW-0378">Hydrolase</keyword>
<name>A0A6N7LUU4_9GAMM</name>
<evidence type="ECO:0000256" key="5">
    <source>
        <dbReference type="PIRSR" id="PIRSR617867-1"/>
    </source>
</evidence>
<dbReference type="SMART" id="SM00226">
    <property type="entry name" value="LMWPc"/>
    <property type="match status" value="1"/>
</dbReference>
<organism evidence="7 8">
    <name type="scientific">Alcanivorax sediminis</name>
    <dbReference type="NCBI Taxonomy" id="2663008"/>
    <lineage>
        <taxon>Bacteria</taxon>
        <taxon>Pseudomonadati</taxon>
        <taxon>Pseudomonadota</taxon>
        <taxon>Gammaproteobacteria</taxon>
        <taxon>Oceanospirillales</taxon>
        <taxon>Alcanivoracaceae</taxon>
        <taxon>Alcanivorax</taxon>
    </lineage>
</organism>
<evidence type="ECO:0000256" key="2">
    <source>
        <dbReference type="ARBA" id="ARBA00013064"/>
    </source>
</evidence>
<evidence type="ECO:0000256" key="1">
    <source>
        <dbReference type="ARBA" id="ARBA00011063"/>
    </source>
</evidence>
<protein>
    <recommendedName>
        <fullName evidence="2">protein-tyrosine-phosphatase</fullName>
        <ecNumber evidence="2">3.1.3.48</ecNumber>
    </recommendedName>
</protein>
<gene>
    <name evidence="7" type="ORF">GFN93_13515</name>
</gene>
<dbReference type="InterPro" id="IPR023485">
    <property type="entry name" value="Ptyr_pPase"/>
</dbReference>
<dbReference type="EC" id="3.1.3.48" evidence="2"/>
<evidence type="ECO:0000256" key="4">
    <source>
        <dbReference type="ARBA" id="ARBA00022912"/>
    </source>
</evidence>
<dbReference type="InterPro" id="IPR050438">
    <property type="entry name" value="LMW_PTPase"/>
</dbReference>
<dbReference type="PRINTS" id="PR00719">
    <property type="entry name" value="LMWPTPASE"/>
</dbReference>
<dbReference type="PANTHER" id="PTHR11717:SF7">
    <property type="entry name" value="LOW MOLECULAR WEIGHT PHOSPHOTYROSINE PROTEIN PHOSPHATASE"/>
    <property type="match status" value="1"/>
</dbReference>
<feature type="active site" description="Proton donor" evidence="5">
    <location>
        <position position="165"/>
    </location>
</feature>
<dbReference type="InterPro" id="IPR036196">
    <property type="entry name" value="Ptyr_pPase_sf"/>
</dbReference>
<evidence type="ECO:0000313" key="8">
    <source>
        <dbReference type="Proteomes" id="UP000469421"/>
    </source>
</evidence>
<reference evidence="7 8" key="1">
    <citation type="submission" date="2019-10" db="EMBL/GenBank/DDBJ databases">
        <title>Alcanivorax sp.PA15-N-34 draft genome sequence.</title>
        <authorList>
            <person name="Liao X."/>
            <person name="Shao Z."/>
        </authorList>
    </citation>
    <scope>NUCLEOTIDE SEQUENCE [LARGE SCALE GENOMIC DNA]</scope>
    <source>
        <strain evidence="7 8">PA15-N-34</strain>
    </source>
</reference>
<sequence length="196" mass="21623">MVYPFISRRPVSLCPAASIPRKTCSGFRPCWHQDNRSDGVTVSVLFVCLGNICRSPTAEVVFRDRVKAAGLEDHILIDSAGTGDWHIGRAPDPRTQDAAAGRGYDMSRLRARQVTVADFDKFDVVLAMDDANLADLQAMQPANSSVTLKRFLDYAAHRPEREVPDPYYGGEDGFAEVLNLVEEGAEALLEALQERL</sequence>
<dbReference type="AlphaFoldDB" id="A0A6N7LUU4"/>
<keyword evidence="8" id="KW-1185">Reference proteome</keyword>
<comment type="caution">
    <text evidence="7">The sequence shown here is derived from an EMBL/GenBank/DDBJ whole genome shotgun (WGS) entry which is preliminary data.</text>
</comment>
<dbReference type="FunFam" id="3.40.50.2300:FF:000113">
    <property type="entry name" value="Low molecular weight protein-tyrosine-phosphatase"/>
    <property type="match status" value="1"/>
</dbReference>
<dbReference type="SUPFAM" id="SSF52788">
    <property type="entry name" value="Phosphotyrosine protein phosphatases I"/>
    <property type="match status" value="1"/>
</dbReference>
<dbReference type="GO" id="GO:0004725">
    <property type="term" value="F:protein tyrosine phosphatase activity"/>
    <property type="evidence" value="ECO:0007669"/>
    <property type="project" value="UniProtKB-EC"/>
</dbReference>
<comment type="similarity">
    <text evidence="1">Belongs to the low molecular weight phosphotyrosine protein phosphatase family.</text>
</comment>
<evidence type="ECO:0000256" key="3">
    <source>
        <dbReference type="ARBA" id="ARBA00022801"/>
    </source>
</evidence>
<feature type="active site" description="Nucleophile" evidence="5">
    <location>
        <position position="48"/>
    </location>
</feature>
<dbReference type="Gene3D" id="3.40.50.2300">
    <property type="match status" value="1"/>
</dbReference>
<dbReference type="CDD" id="cd16343">
    <property type="entry name" value="LMWPTP"/>
    <property type="match status" value="1"/>
</dbReference>
<dbReference type="Pfam" id="PF01451">
    <property type="entry name" value="LMWPc"/>
    <property type="match status" value="1"/>
</dbReference>
<feature type="domain" description="Phosphotyrosine protein phosphatase I" evidence="6">
    <location>
        <begin position="42"/>
        <end position="191"/>
    </location>
</feature>
<dbReference type="EMBL" id="WIRE01000001">
    <property type="protein sequence ID" value="MQX54268.1"/>
    <property type="molecule type" value="Genomic_DNA"/>
</dbReference>